<dbReference type="Pfam" id="PF01075">
    <property type="entry name" value="Glyco_transf_9"/>
    <property type="match status" value="1"/>
</dbReference>
<dbReference type="InterPro" id="IPR002201">
    <property type="entry name" value="Glyco_trans_9"/>
</dbReference>
<dbReference type="PANTHER" id="PTHR30160:SF1">
    <property type="entry name" value="LIPOPOLYSACCHARIDE 1,2-N-ACETYLGLUCOSAMINETRANSFERASE-RELATED"/>
    <property type="match status" value="1"/>
</dbReference>
<gene>
    <name evidence="3" type="ORF">AUJ95_03335</name>
</gene>
<dbReference type="InterPro" id="IPR051199">
    <property type="entry name" value="LPS_LOS_Heptosyltrfase"/>
</dbReference>
<proteinExistence type="predicted"/>
<accession>A0A1J5DZA7</accession>
<name>A0A1J5DZA7_9BACT</name>
<dbReference type="PANTHER" id="PTHR30160">
    <property type="entry name" value="TETRAACYLDISACCHARIDE 4'-KINASE-RELATED"/>
    <property type="match status" value="1"/>
</dbReference>
<comment type="caution">
    <text evidence="3">The sequence shown here is derived from an EMBL/GenBank/DDBJ whole genome shotgun (WGS) entry which is preliminary data.</text>
</comment>
<dbReference type="CDD" id="cd03789">
    <property type="entry name" value="GT9_LPS_heptosyltransferase"/>
    <property type="match status" value="1"/>
</dbReference>
<evidence type="ECO:0000256" key="1">
    <source>
        <dbReference type="ARBA" id="ARBA00022676"/>
    </source>
</evidence>
<dbReference type="EMBL" id="MNYI01000082">
    <property type="protein sequence ID" value="OIP41441.1"/>
    <property type="molecule type" value="Genomic_DNA"/>
</dbReference>
<dbReference type="GO" id="GO:0009244">
    <property type="term" value="P:lipopolysaccharide core region biosynthetic process"/>
    <property type="evidence" value="ECO:0007669"/>
    <property type="project" value="TreeGrafter"/>
</dbReference>
<keyword evidence="1" id="KW-0328">Glycosyltransferase</keyword>
<dbReference type="GO" id="GO:0005829">
    <property type="term" value="C:cytosol"/>
    <property type="evidence" value="ECO:0007669"/>
    <property type="project" value="TreeGrafter"/>
</dbReference>
<dbReference type="GO" id="GO:0008713">
    <property type="term" value="F:ADP-heptose-lipopolysaccharide heptosyltransferase activity"/>
    <property type="evidence" value="ECO:0007669"/>
    <property type="project" value="TreeGrafter"/>
</dbReference>
<evidence type="ECO:0000256" key="2">
    <source>
        <dbReference type="ARBA" id="ARBA00022679"/>
    </source>
</evidence>
<evidence type="ECO:0008006" key="5">
    <source>
        <dbReference type="Google" id="ProtNLM"/>
    </source>
</evidence>
<dbReference type="AlphaFoldDB" id="A0A1J5DZA7"/>
<dbReference type="STRING" id="1817895.AUJ95_03335"/>
<dbReference type="SUPFAM" id="SSF53756">
    <property type="entry name" value="UDP-Glycosyltransferase/glycogen phosphorylase"/>
    <property type="match status" value="1"/>
</dbReference>
<dbReference type="Proteomes" id="UP000183085">
    <property type="component" value="Unassembled WGS sequence"/>
</dbReference>
<dbReference type="Gene3D" id="3.40.50.2000">
    <property type="entry name" value="Glycogen Phosphorylase B"/>
    <property type="match status" value="2"/>
</dbReference>
<evidence type="ECO:0000313" key="4">
    <source>
        <dbReference type="Proteomes" id="UP000183085"/>
    </source>
</evidence>
<keyword evidence="2" id="KW-0808">Transferase</keyword>
<organism evidence="3 4">
    <name type="scientific">Candidatus Desantisbacteria bacterium CG2_30_40_21</name>
    <dbReference type="NCBI Taxonomy" id="1817895"/>
    <lineage>
        <taxon>Bacteria</taxon>
        <taxon>Candidatus Desantisiibacteriota</taxon>
    </lineage>
</organism>
<sequence>MAQSKRDMEGIKKILIIQTAFIGDVVLVSPLVQSLSKGFPEAELHLITTLKGKDVLDGDPCLTSIISYDKKGQQKGIFHFLKVVEEIRRMRFNLAVIPHPSFRSSSLAFLCGISYRIGFDRNAGSFLFTSKVPYRLELHEAERNLELAYTFGAPKDNYPLRIYISDKDKEISREFIAKKGVLSGELLIGINPCSVWPTKRWSPEGFAQAGDILANELKAKIILVGGRDDGWLIEKIALLMHTRPILAAGRLNLKQLAGVMERCQLFITNDSGPLHMAMAMKTPTVAIFGPTTIDMGFGPYGELFRVVEKVGLSCRPCSKHGGQRCPIKTFDCMKRITPDEVVAAAKGLLVGANLCVRP</sequence>
<evidence type="ECO:0000313" key="3">
    <source>
        <dbReference type="EMBL" id="OIP41441.1"/>
    </source>
</evidence>
<reference evidence="3 4" key="1">
    <citation type="journal article" date="2016" name="Environ. Microbiol.">
        <title>Genomic resolution of a cold subsurface aquifer community provides metabolic insights for novel microbes adapted to high CO concentrations.</title>
        <authorList>
            <person name="Probst A.J."/>
            <person name="Castelle C.J."/>
            <person name="Singh A."/>
            <person name="Brown C.T."/>
            <person name="Anantharaman K."/>
            <person name="Sharon I."/>
            <person name="Hug L.A."/>
            <person name="Burstein D."/>
            <person name="Emerson J.B."/>
            <person name="Thomas B.C."/>
            <person name="Banfield J.F."/>
        </authorList>
    </citation>
    <scope>NUCLEOTIDE SEQUENCE [LARGE SCALE GENOMIC DNA]</scope>
    <source>
        <strain evidence="3">CG2_30_40_21</strain>
    </source>
</reference>
<protein>
    <recommendedName>
        <fullName evidence="5">Lipopolysaccharide heptosyltransferase II</fullName>
    </recommendedName>
</protein>